<proteinExistence type="predicted"/>
<accession>A0A0E9RLT3</accession>
<name>A0A0E9RLT3_ANGAN</name>
<protein>
    <submittedName>
        <fullName evidence="1">Uncharacterized protein</fullName>
    </submittedName>
</protein>
<sequence>MAGLLSHVLTDINFIIL</sequence>
<dbReference type="AlphaFoldDB" id="A0A0E9RLT3"/>
<evidence type="ECO:0000313" key="1">
    <source>
        <dbReference type="EMBL" id="JAH29757.1"/>
    </source>
</evidence>
<reference evidence="1" key="2">
    <citation type="journal article" date="2015" name="Fish Shellfish Immunol.">
        <title>Early steps in the European eel (Anguilla anguilla)-Vibrio vulnificus interaction in the gills: Role of the RtxA13 toxin.</title>
        <authorList>
            <person name="Callol A."/>
            <person name="Pajuelo D."/>
            <person name="Ebbesson L."/>
            <person name="Teles M."/>
            <person name="MacKenzie S."/>
            <person name="Amaro C."/>
        </authorList>
    </citation>
    <scope>NUCLEOTIDE SEQUENCE</scope>
</reference>
<reference evidence="1" key="1">
    <citation type="submission" date="2014-11" db="EMBL/GenBank/DDBJ databases">
        <authorList>
            <person name="Amaro Gonzalez C."/>
        </authorList>
    </citation>
    <scope>NUCLEOTIDE SEQUENCE</scope>
</reference>
<organism evidence="1">
    <name type="scientific">Anguilla anguilla</name>
    <name type="common">European freshwater eel</name>
    <name type="synonym">Muraena anguilla</name>
    <dbReference type="NCBI Taxonomy" id="7936"/>
    <lineage>
        <taxon>Eukaryota</taxon>
        <taxon>Metazoa</taxon>
        <taxon>Chordata</taxon>
        <taxon>Craniata</taxon>
        <taxon>Vertebrata</taxon>
        <taxon>Euteleostomi</taxon>
        <taxon>Actinopterygii</taxon>
        <taxon>Neopterygii</taxon>
        <taxon>Teleostei</taxon>
        <taxon>Anguilliformes</taxon>
        <taxon>Anguillidae</taxon>
        <taxon>Anguilla</taxon>
    </lineage>
</organism>
<dbReference type="EMBL" id="GBXM01078820">
    <property type="protein sequence ID" value="JAH29757.1"/>
    <property type="molecule type" value="Transcribed_RNA"/>
</dbReference>